<dbReference type="InterPro" id="IPR007074">
    <property type="entry name" value="LicD/FKTN/FKRP_NTP_transf"/>
</dbReference>
<keyword evidence="4" id="KW-1185">Reference proteome</keyword>
<evidence type="ECO:0000313" key="4">
    <source>
        <dbReference type="Proteomes" id="UP000824281"/>
    </source>
</evidence>
<dbReference type="InterPro" id="IPR052942">
    <property type="entry name" value="LPS_cholinephosphotransferase"/>
</dbReference>
<name>A0ABX8ZQJ6_9SPHN</name>
<accession>A0ABX8ZQJ6</accession>
<dbReference type="Pfam" id="PF04991">
    <property type="entry name" value="LicD"/>
    <property type="match status" value="1"/>
</dbReference>
<evidence type="ECO:0000313" key="3">
    <source>
        <dbReference type="EMBL" id="QZD89463.1"/>
    </source>
</evidence>
<dbReference type="PANTHER" id="PTHR43404">
    <property type="entry name" value="LIPOPOLYSACCHARIDE CHOLINEPHOSPHOTRANSFERASE LICD"/>
    <property type="match status" value="1"/>
</dbReference>
<protein>
    <submittedName>
        <fullName evidence="3">LicD family protein</fullName>
    </submittedName>
</protein>
<evidence type="ECO:0000256" key="1">
    <source>
        <dbReference type="SAM" id="MobiDB-lite"/>
    </source>
</evidence>
<dbReference type="Proteomes" id="UP000824281">
    <property type="component" value="Chromosome"/>
</dbReference>
<feature type="region of interest" description="Disordered" evidence="1">
    <location>
        <begin position="255"/>
        <end position="274"/>
    </location>
</feature>
<reference evidence="3 4" key="1">
    <citation type="submission" date="2021-08" db="EMBL/GenBank/DDBJ databases">
        <title>Comparative Genomics Analysis of the Genus Qipengyuania Reveals Extensive Genetic Diversity and Metabolic Versatility, Including the Description of Fifteen Novel Species.</title>
        <authorList>
            <person name="Liu Y."/>
        </authorList>
    </citation>
    <scope>NUCLEOTIDE SEQUENCE [LARGE SCALE GENOMIC DNA]</scope>
    <source>
        <strain evidence="3 4">1NDH13</strain>
    </source>
</reference>
<feature type="domain" description="LicD/FKTN/FKRP nucleotidyltransferase" evidence="2">
    <location>
        <begin position="26"/>
        <end position="249"/>
    </location>
</feature>
<sequence>MTAEVSNLEKLHRVQFEILEAFSTFCSAHGLHFCLLAGSALGARRHRAIIPWDDDIDVGMLRADYDRFVELVSHFPDGYYFQDWMQDEYLPAPIAKLRKNGTRMVEMSSKDVGGHKGIFIDIFPLDTVPTSRRELKLFHAQVTFLKRALRHKLSYSTKYLGFPLVLGDIAAKIFAIPLSAQRLKHMLQRVVKRASHSPGNQVIAIAGSYSLQKETLQKRWIRDAKPIAFEGGEFPCPHPIDEYLRHLYGDNFMELPPEQKRKPKHPLKTLEFGQ</sequence>
<dbReference type="PANTHER" id="PTHR43404:SF2">
    <property type="entry name" value="LIPOPOLYSACCHARIDE CHOLINEPHOSPHOTRANSFERASE LICD"/>
    <property type="match status" value="1"/>
</dbReference>
<dbReference type="EMBL" id="CP081295">
    <property type="protein sequence ID" value="QZD89463.1"/>
    <property type="molecule type" value="Genomic_DNA"/>
</dbReference>
<gene>
    <name evidence="3" type="ORF">K3148_11690</name>
</gene>
<evidence type="ECO:0000259" key="2">
    <source>
        <dbReference type="Pfam" id="PF04991"/>
    </source>
</evidence>
<organism evidence="3 4">
    <name type="scientific">Qipengyuania aurantiaca</name>
    <dbReference type="NCBI Taxonomy" id="2867233"/>
    <lineage>
        <taxon>Bacteria</taxon>
        <taxon>Pseudomonadati</taxon>
        <taxon>Pseudomonadota</taxon>
        <taxon>Alphaproteobacteria</taxon>
        <taxon>Sphingomonadales</taxon>
        <taxon>Erythrobacteraceae</taxon>
        <taxon>Qipengyuania</taxon>
    </lineage>
</organism>
<dbReference type="RefSeq" id="WP_221424945.1">
    <property type="nucleotide sequence ID" value="NZ_CP081295.1"/>
</dbReference>
<proteinExistence type="predicted"/>